<evidence type="ECO:0000313" key="6">
    <source>
        <dbReference type="EMBL" id="KAF2885581.1"/>
    </source>
</evidence>
<dbReference type="OrthoDB" id="6724220at2759"/>
<keyword evidence="5" id="KW-0812">Transmembrane</keyword>
<dbReference type="PROSITE" id="PS51257">
    <property type="entry name" value="PROKAR_LIPOPROTEIN"/>
    <property type="match status" value="1"/>
</dbReference>
<sequence length="502" mass="58160">MGCKFLFTFALILLLISFISCVRILVVLPTPLYSHNLIYRTVYKELSLRGHEIVAFTPDPINNPKLTNIKEIDMSFLYRHSESDKEGSLLKLTREVFSHEEMRRIVNDTNERFDLIIVEWSVNPSFSLLSKRFDCPLVGMRAKGLGLEGHDSIGNPTNPSYIPSGYRDFEQNFWGRLDNFLFGVIWRMHYHLFVVPEAQKIADEFFPSYSKNNILEIEKNVSVVLTNTHPIITGVRPIVPATIEVGGIHLNREPKEIPKDIQQFLDNSKEGVVYINLGEKIRGSSLDPIILKMFVSALSELPYKVIWKWEKDDLPNPPLNVKIWNWLPQEAILGHPNVKAFITNGGLQSFLEAVDNHIPLVGIPFVADQFINVRQMEKLKIGKRLNVKYLKKRTLVNAVRNVIQNPKYKKNIKNVAVILHDLPMKPLDKAIWWIEYVLRHKGARHLRSPAVDLDWITYLLLDVIAFFIVCIITFFVVIYYILLYLWRLFKLFKGKIVKEKVD</sequence>
<feature type="transmembrane region" description="Helical" evidence="5">
    <location>
        <begin position="455"/>
        <end position="486"/>
    </location>
</feature>
<keyword evidence="7" id="KW-1185">Reference proteome</keyword>
<dbReference type="Proteomes" id="UP000801492">
    <property type="component" value="Unassembled WGS sequence"/>
</dbReference>
<accession>A0A8K0CI61</accession>
<dbReference type="InterPro" id="IPR002213">
    <property type="entry name" value="UDP_glucos_trans"/>
</dbReference>
<dbReference type="AlphaFoldDB" id="A0A8K0CI61"/>
<protein>
    <recommendedName>
        <fullName evidence="5">UDP-glucuronosyltransferase</fullName>
        <ecNumber evidence="5">2.4.1.17</ecNumber>
    </recommendedName>
</protein>
<keyword evidence="2 4" id="KW-0328">Glycosyltransferase</keyword>
<evidence type="ECO:0000256" key="4">
    <source>
        <dbReference type="RuleBase" id="RU003718"/>
    </source>
</evidence>
<dbReference type="InterPro" id="IPR050271">
    <property type="entry name" value="UDP-glycosyltransferase"/>
</dbReference>
<comment type="subcellular location">
    <subcellularLocation>
        <location evidence="5">Membrane</location>
        <topology evidence="5">Single-pass membrane protein</topology>
    </subcellularLocation>
</comment>
<gene>
    <name evidence="6" type="ORF">ILUMI_20592</name>
</gene>
<dbReference type="Pfam" id="PF00201">
    <property type="entry name" value="UDPGT"/>
    <property type="match status" value="1"/>
</dbReference>
<dbReference type="PROSITE" id="PS00375">
    <property type="entry name" value="UDPGT"/>
    <property type="match status" value="1"/>
</dbReference>
<dbReference type="PANTHER" id="PTHR48043:SF159">
    <property type="entry name" value="EG:EG0003.4 PROTEIN-RELATED"/>
    <property type="match status" value="1"/>
</dbReference>
<keyword evidence="5" id="KW-1133">Transmembrane helix</keyword>
<dbReference type="InterPro" id="IPR035595">
    <property type="entry name" value="UDP_glycos_trans_CS"/>
</dbReference>
<name>A0A8K0CI61_IGNLU</name>
<evidence type="ECO:0000256" key="5">
    <source>
        <dbReference type="RuleBase" id="RU362059"/>
    </source>
</evidence>
<dbReference type="PANTHER" id="PTHR48043">
    <property type="entry name" value="EG:EG0003.4 PROTEIN-RELATED"/>
    <property type="match status" value="1"/>
</dbReference>
<comment type="caution">
    <text evidence="6">The sequence shown here is derived from an EMBL/GenBank/DDBJ whole genome shotgun (WGS) entry which is preliminary data.</text>
</comment>
<reference evidence="6" key="1">
    <citation type="submission" date="2019-08" db="EMBL/GenBank/DDBJ databases">
        <title>The genome of the North American firefly Photinus pyralis.</title>
        <authorList>
            <consortium name="Photinus pyralis genome working group"/>
            <person name="Fallon T.R."/>
            <person name="Sander Lower S.E."/>
            <person name="Weng J.-K."/>
        </authorList>
    </citation>
    <scope>NUCLEOTIDE SEQUENCE</scope>
    <source>
        <strain evidence="6">TRF0915ILg1</strain>
        <tissue evidence="6">Whole body</tissue>
    </source>
</reference>
<comment type="catalytic activity">
    <reaction evidence="5">
        <text>glucuronate acceptor + UDP-alpha-D-glucuronate = acceptor beta-D-glucuronoside + UDP + H(+)</text>
        <dbReference type="Rhea" id="RHEA:21032"/>
        <dbReference type="ChEBI" id="CHEBI:15378"/>
        <dbReference type="ChEBI" id="CHEBI:58052"/>
        <dbReference type="ChEBI" id="CHEBI:58223"/>
        <dbReference type="ChEBI" id="CHEBI:132367"/>
        <dbReference type="ChEBI" id="CHEBI:132368"/>
        <dbReference type="EC" id="2.4.1.17"/>
    </reaction>
</comment>
<dbReference type="GO" id="GO:0016020">
    <property type="term" value="C:membrane"/>
    <property type="evidence" value="ECO:0007669"/>
    <property type="project" value="UniProtKB-SubCell"/>
</dbReference>
<dbReference type="GO" id="GO:0015020">
    <property type="term" value="F:glucuronosyltransferase activity"/>
    <property type="evidence" value="ECO:0007669"/>
    <property type="project" value="UniProtKB-EC"/>
</dbReference>
<comment type="similarity">
    <text evidence="1 4">Belongs to the UDP-glycosyltransferase family.</text>
</comment>
<evidence type="ECO:0000256" key="3">
    <source>
        <dbReference type="ARBA" id="ARBA00022679"/>
    </source>
</evidence>
<keyword evidence="3 4" id="KW-0808">Transferase</keyword>
<organism evidence="6 7">
    <name type="scientific">Ignelater luminosus</name>
    <name type="common">Cucubano</name>
    <name type="synonym">Pyrophorus luminosus</name>
    <dbReference type="NCBI Taxonomy" id="2038154"/>
    <lineage>
        <taxon>Eukaryota</taxon>
        <taxon>Metazoa</taxon>
        <taxon>Ecdysozoa</taxon>
        <taxon>Arthropoda</taxon>
        <taxon>Hexapoda</taxon>
        <taxon>Insecta</taxon>
        <taxon>Pterygota</taxon>
        <taxon>Neoptera</taxon>
        <taxon>Endopterygota</taxon>
        <taxon>Coleoptera</taxon>
        <taxon>Polyphaga</taxon>
        <taxon>Elateriformia</taxon>
        <taxon>Elateroidea</taxon>
        <taxon>Elateridae</taxon>
        <taxon>Agrypninae</taxon>
        <taxon>Pyrophorini</taxon>
        <taxon>Ignelater</taxon>
    </lineage>
</organism>
<proteinExistence type="inferred from homology"/>
<dbReference type="EC" id="2.4.1.17" evidence="5"/>
<evidence type="ECO:0000256" key="1">
    <source>
        <dbReference type="ARBA" id="ARBA00009995"/>
    </source>
</evidence>
<dbReference type="FunFam" id="3.40.50.2000:FF:000050">
    <property type="entry name" value="UDP-glucuronosyltransferase"/>
    <property type="match status" value="1"/>
</dbReference>
<evidence type="ECO:0000256" key="2">
    <source>
        <dbReference type="ARBA" id="ARBA00022676"/>
    </source>
</evidence>
<dbReference type="SUPFAM" id="SSF53756">
    <property type="entry name" value="UDP-Glycosyltransferase/glycogen phosphorylase"/>
    <property type="match status" value="1"/>
</dbReference>
<keyword evidence="5" id="KW-0472">Membrane</keyword>
<dbReference type="Gene3D" id="3.40.50.2000">
    <property type="entry name" value="Glycogen Phosphorylase B"/>
    <property type="match status" value="1"/>
</dbReference>
<evidence type="ECO:0000313" key="7">
    <source>
        <dbReference type="Proteomes" id="UP000801492"/>
    </source>
</evidence>
<dbReference type="EMBL" id="VTPC01089878">
    <property type="protein sequence ID" value="KAF2885581.1"/>
    <property type="molecule type" value="Genomic_DNA"/>
</dbReference>
<dbReference type="CDD" id="cd03784">
    <property type="entry name" value="GT1_Gtf-like"/>
    <property type="match status" value="1"/>
</dbReference>